<evidence type="ECO:0000256" key="1">
    <source>
        <dbReference type="SAM" id="MobiDB-lite"/>
    </source>
</evidence>
<accession>A0A849VX66</accession>
<comment type="caution">
    <text evidence="3">The sequence shown here is derived from an EMBL/GenBank/DDBJ whole genome shotgun (WGS) entry which is preliminary data.</text>
</comment>
<dbReference type="EMBL" id="JABUMX010000004">
    <property type="protein sequence ID" value="NTS33199.1"/>
    <property type="molecule type" value="Genomic_DNA"/>
</dbReference>
<feature type="chain" id="PRO_5032742516" description="Exopolysaccharide production protein YjbE" evidence="2">
    <location>
        <begin position="23"/>
        <end position="120"/>
    </location>
</feature>
<gene>
    <name evidence="3" type="ORF">HQ945_18260</name>
</gene>
<feature type="compositionally biased region" description="Low complexity" evidence="1">
    <location>
        <begin position="59"/>
        <end position="75"/>
    </location>
</feature>
<protein>
    <recommendedName>
        <fullName evidence="5">Exopolysaccharide production protein YjbE</fullName>
    </recommendedName>
</protein>
<name>A0A849VX66_9HYPH</name>
<evidence type="ECO:0000313" key="3">
    <source>
        <dbReference type="EMBL" id="NTS33199.1"/>
    </source>
</evidence>
<keyword evidence="2" id="KW-0732">Signal</keyword>
<dbReference type="AlphaFoldDB" id="A0A849VX66"/>
<organism evidence="3 4">
    <name type="scientific">Phyllobacterium pellucidum</name>
    <dbReference type="NCBI Taxonomy" id="2740464"/>
    <lineage>
        <taxon>Bacteria</taxon>
        <taxon>Pseudomonadati</taxon>
        <taxon>Pseudomonadota</taxon>
        <taxon>Alphaproteobacteria</taxon>
        <taxon>Hyphomicrobiales</taxon>
        <taxon>Phyllobacteriaceae</taxon>
        <taxon>Phyllobacterium</taxon>
    </lineage>
</organism>
<dbReference type="RefSeq" id="WP_113281225.1">
    <property type="nucleotide sequence ID" value="NZ_JABUMX010000004.1"/>
</dbReference>
<evidence type="ECO:0000256" key="2">
    <source>
        <dbReference type="SAM" id="SignalP"/>
    </source>
</evidence>
<feature type="compositionally biased region" description="Polar residues" evidence="1">
    <location>
        <begin position="94"/>
        <end position="107"/>
    </location>
</feature>
<feature type="region of interest" description="Disordered" evidence="1">
    <location>
        <begin position="34"/>
        <end position="120"/>
    </location>
</feature>
<feature type="signal peptide" evidence="2">
    <location>
        <begin position="1"/>
        <end position="22"/>
    </location>
</feature>
<keyword evidence="4" id="KW-1185">Reference proteome</keyword>
<reference evidence="3 4" key="1">
    <citation type="submission" date="2020-05" db="EMBL/GenBank/DDBJ databases">
        <authorList>
            <person name="Kim M.K."/>
        </authorList>
    </citation>
    <scope>NUCLEOTIDE SEQUENCE [LARGE SCALE GENOMIC DNA]</scope>
    <source>
        <strain evidence="3 4">BT25</strain>
    </source>
</reference>
<sequence>MKALAPIIAAAALAFAPGIAFAACPTTTGSINSDAKPGIAQDGTHVPLENSGNSTIQKGAASTGTTTNNTPQTAQKDGQTMPLAGTEGAGDKNLATSAQDVQAQQKGEPTAMAKAEDCKN</sequence>
<evidence type="ECO:0000313" key="4">
    <source>
        <dbReference type="Proteomes" id="UP000550508"/>
    </source>
</evidence>
<dbReference type="Proteomes" id="UP000550508">
    <property type="component" value="Unassembled WGS sequence"/>
</dbReference>
<proteinExistence type="predicted"/>
<dbReference type="PROSITE" id="PS51257">
    <property type="entry name" value="PROKAR_LIPOPROTEIN"/>
    <property type="match status" value="1"/>
</dbReference>
<evidence type="ECO:0008006" key="5">
    <source>
        <dbReference type="Google" id="ProtNLM"/>
    </source>
</evidence>